<reference evidence="3 4" key="1">
    <citation type="submission" date="2014-06" db="EMBL/GenBank/DDBJ databases">
        <authorList>
            <person name="Urmite Genomes Urmite Genomes"/>
        </authorList>
    </citation>
    <scope>NUCLEOTIDE SEQUENCE [LARGE SCALE GENOMIC DNA]</scope>
</reference>
<dbReference type="GO" id="GO:0016740">
    <property type="term" value="F:transferase activity"/>
    <property type="evidence" value="ECO:0007669"/>
    <property type="project" value="UniProtKB-KW"/>
</dbReference>
<dbReference type="PANTHER" id="PTHR48090:SF8">
    <property type="entry name" value="GLYCOSYLTRANSFERASE CSBB-RELATED"/>
    <property type="match status" value="1"/>
</dbReference>
<dbReference type="STRING" id="1034943.BN59_01785"/>
<organism evidence="3 4">
    <name type="scientific">Legionella massiliensis</name>
    <dbReference type="NCBI Taxonomy" id="1034943"/>
    <lineage>
        <taxon>Bacteria</taxon>
        <taxon>Pseudomonadati</taxon>
        <taxon>Pseudomonadota</taxon>
        <taxon>Gammaproteobacteria</taxon>
        <taxon>Legionellales</taxon>
        <taxon>Legionellaceae</taxon>
        <taxon>Legionella</taxon>
    </lineage>
</organism>
<dbReference type="SUPFAM" id="SSF53448">
    <property type="entry name" value="Nucleotide-diphospho-sugar transferases"/>
    <property type="match status" value="1"/>
</dbReference>
<accession>A0A078KWW0</accession>
<keyword evidence="1" id="KW-1133">Transmembrane helix</keyword>
<feature type="transmembrane region" description="Helical" evidence="1">
    <location>
        <begin position="219"/>
        <end position="244"/>
    </location>
</feature>
<proteinExistence type="predicted"/>
<dbReference type="PANTHER" id="PTHR48090">
    <property type="entry name" value="UNDECAPRENYL-PHOSPHATE 4-DEOXY-4-FORMAMIDO-L-ARABINOSE TRANSFERASE-RELATED"/>
    <property type="match status" value="1"/>
</dbReference>
<dbReference type="GO" id="GO:0005886">
    <property type="term" value="C:plasma membrane"/>
    <property type="evidence" value="ECO:0007669"/>
    <property type="project" value="TreeGrafter"/>
</dbReference>
<dbReference type="Proteomes" id="UP000044071">
    <property type="component" value="Unassembled WGS sequence"/>
</dbReference>
<dbReference type="AlphaFoldDB" id="A0A078KWW0"/>
<dbReference type="Gene3D" id="3.90.550.10">
    <property type="entry name" value="Spore Coat Polysaccharide Biosynthesis Protein SpsA, Chain A"/>
    <property type="match status" value="1"/>
</dbReference>
<dbReference type="CDD" id="cd04187">
    <property type="entry name" value="DPM1_like_bac"/>
    <property type="match status" value="1"/>
</dbReference>
<feature type="domain" description="Glycosyltransferase 2-like" evidence="2">
    <location>
        <begin position="6"/>
        <end position="157"/>
    </location>
</feature>
<dbReference type="RefSeq" id="WP_043874028.1">
    <property type="nucleotide sequence ID" value="NZ_CCVW01000002.1"/>
</dbReference>
<protein>
    <submittedName>
        <fullName evidence="3">Putative glycosyltransferase CsbB</fullName>
    </submittedName>
</protein>
<dbReference type="InterPro" id="IPR050256">
    <property type="entry name" value="Glycosyltransferase_2"/>
</dbReference>
<dbReference type="InterPro" id="IPR001173">
    <property type="entry name" value="Glyco_trans_2-like"/>
</dbReference>
<dbReference type="eggNOG" id="COG0463">
    <property type="taxonomic scope" value="Bacteria"/>
</dbReference>
<dbReference type="EMBL" id="CCSB01000002">
    <property type="protein sequence ID" value="CDZ77502.1"/>
    <property type="molecule type" value="Genomic_DNA"/>
</dbReference>
<evidence type="ECO:0000313" key="3">
    <source>
        <dbReference type="EMBL" id="CDZ77502.1"/>
    </source>
</evidence>
<keyword evidence="1" id="KW-0812">Transmembrane</keyword>
<feature type="transmembrane region" description="Helical" evidence="1">
    <location>
        <begin position="264"/>
        <end position="287"/>
    </location>
</feature>
<keyword evidence="3" id="KW-0808">Transferase</keyword>
<evidence type="ECO:0000256" key="1">
    <source>
        <dbReference type="SAM" id="Phobius"/>
    </source>
</evidence>
<dbReference type="Pfam" id="PF00535">
    <property type="entry name" value="Glycos_transf_2"/>
    <property type="match status" value="1"/>
</dbReference>
<evidence type="ECO:0000313" key="4">
    <source>
        <dbReference type="Proteomes" id="UP000044071"/>
    </source>
</evidence>
<name>A0A078KWW0_9GAMM</name>
<evidence type="ECO:0000259" key="2">
    <source>
        <dbReference type="Pfam" id="PF00535"/>
    </source>
</evidence>
<gene>
    <name evidence="3" type="primary">csbB</name>
    <name evidence="3" type="ORF">BN59_01785</name>
</gene>
<dbReference type="InterPro" id="IPR029044">
    <property type="entry name" value="Nucleotide-diphossugar_trans"/>
</dbReference>
<dbReference type="OrthoDB" id="9811884at2"/>
<keyword evidence="4" id="KW-1185">Reference proteome</keyword>
<keyword evidence="1" id="KW-0472">Membrane</keyword>
<sequence length="307" mass="34863">MSKKLSIIIPVYYNEKNLPITYALLAAEVLPHLPSYELIFVDDGSADNSYQEALKIHSIDSQVKVIKLARNFGQHIAIFAGLEHMSGDCAVVISADLQDPPHLILQMFEKYLAGNKVVIAIREDRKESFFQKAFSSLYYRLMKKYALNDMPLSGFDCFLADKQVVDVLTSIEEKNTSLFAQILWIGFKRAEVTYTRQKREIGVSRWTLSKKLKLAIDSMLAFSYAPIQAISIVGFLDCIFSLIYATYIVIQKVIWGANAGWSSLMVAIMFTSGVQMLTLGVIGEYLWRNFDESRKRPLYVLDEKHGI</sequence>